<dbReference type="RefSeq" id="WP_269927283.1">
    <property type="nucleotide sequence ID" value="NZ_JAMKBJ010000014.1"/>
</dbReference>
<accession>A0A9X3LKH9</accession>
<feature type="transmembrane region" description="Helical" evidence="1">
    <location>
        <begin position="12"/>
        <end position="32"/>
    </location>
</feature>
<organism evidence="2 3">
    <name type="scientific">Paenisporosarcina quisquiliarum</name>
    <dbReference type="NCBI Taxonomy" id="365346"/>
    <lineage>
        <taxon>Bacteria</taxon>
        <taxon>Bacillati</taxon>
        <taxon>Bacillota</taxon>
        <taxon>Bacilli</taxon>
        <taxon>Bacillales</taxon>
        <taxon>Caryophanaceae</taxon>
        <taxon>Paenisporosarcina</taxon>
    </lineage>
</organism>
<evidence type="ECO:0000313" key="3">
    <source>
        <dbReference type="Proteomes" id="UP001152173"/>
    </source>
</evidence>
<dbReference type="Proteomes" id="UP001152173">
    <property type="component" value="Unassembled WGS sequence"/>
</dbReference>
<evidence type="ECO:0000313" key="2">
    <source>
        <dbReference type="EMBL" id="MCZ8538209.1"/>
    </source>
</evidence>
<name>A0A9X3LKH9_9BACL</name>
<sequence length="160" mass="18890">MFGFNDMWKFFFSFFLVMPLVTILHQMGHMFFARLFGGEVNMHIGSGKVLTKIGHLHIRRLYFYDGWCEYIALAKKGSRWQLILVYLGGSIFNLTSILLLNGLILMRELDPGIFLYQFVYFSFYFIFFSLFPIWHGENPSDGMAVWNLIRKKPFKNNPTM</sequence>
<keyword evidence="1" id="KW-0812">Transmembrane</keyword>
<evidence type="ECO:0008006" key="4">
    <source>
        <dbReference type="Google" id="ProtNLM"/>
    </source>
</evidence>
<dbReference type="EMBL" id="JAMKBJ010000014">
    <property type="protein sequence ID" value="MCZ8538209.1"/>
    <property type="molecule type" value="Genomic_DNA"/>
</dbReference>
<evidence type="ECO:0000256" key="1">
    <source>
        <dbReference type="SAM" id="Phobius"/>
    </source>
</evidence>
<reference evidence="2" key="1">
    <citation type="submission" date="2022-05" db="EMBL/GenBank/DDBJ databases">
        <authorList>
            <person name="Colautti A."/>
            <person name="Iacumin L."/>
        </authorList>
    </citation>
    <scope>NUCLEOTIDE SEQUENCE</scope>
    <source>
        <strain evidence="2">SK 55</strain>
    </source>
</reference>
<feature type="transmembrane region" description="Helical" evidence="1">
    <location>
        <begin position="83"/>
        <end position="106"/>
    </location>
</feature>
<protein>
    <recommendedName>
        <fullName evidence="4">Peptidase family M50</fullName>
    </recommendedName>
</protein>
<feature type="transmembrane region" description="Helical" evidence="1">
    <location>
        <begin position="113"/>
        <end position="134"/>
    </location>
</feature>
<comment type="caution">
    <text evidence="2">The sequence shown here is derived from an EMBL/GenBank/DDBJ whole genome shotgun (WGS) entry which is preliminary data.</text>
</comment>
<keyword evidence="1" id="KW-0472">Membrane</keyword>
<gene>
    <name evidence="2" type="ORF">M9R32_13515</name>
</gene>
<keyword evidence="1" id="KW-1133">Transmembrane helix</keyword>
<proteinExistence type="predicted"/>
<dbReference type="AlphaFoldDB" id="A0A9X3LKH9"/>
<keyword evidence="3" id="KW-1185">Reference proteome</keyword>